<dbReference type="Proteomes" id="UP000826651">
    <property type="component" value="Unassembled WGS sequence"/>
</dbReference>
<reference evidence="1 2" key="1">
    <citation type="submission" date="2021-04" db="EMBL/GenBank/DDBJ databases">
        <title>Ruania sp. nov., isolated from sandy soil of mangrove forest.</title>
        <authorList>
            <person name="Ge X."/>
            <person name="Huang R."/>
            <person name="Liu W."/>
        </authorList>
    </citation>
    <scope>NUCLEOTIDE SEQUENCE [LARGE SCALE GENOMIC DNA]</scope>
    <source>
        <strain evidence="1 2">N2-46</strain>
    </source>
</reference>
<dbReference type="RefSeq" id="WP_223411539.1">
    <property type="nucleotide sequence ID" value="NZ_JAGSHT010000030.1"/>
</dbReference>
<evidence type="ECO:0008006" key="3">
    <source>
        <dbReference type="Google" id="ProtNLM"/>
    </source>
</evidence>
<protein>
    <recommendedName>
        <fullName evidence="3">Alpha/beta hydrolase</fullName>
    </recommendedName>
</protein>
<accession>A0ABS7SJM1</accession>
<evidence type="ECO:0000313" key="1">
    <source>
        <dbReference type="EMBL" id="MBZ2199541.1"/>
    </source>
</evidence>
<gene>
    <name evidence="1" type="ORF">KCQ71_25590</name>
</gene>
<comment type="caution">
    <text evidence="1">The sequence shown here is derived from an EMBL/GenBank/DDBJ whole genome shotgun (WGS) entry which is preliminary data.</text>
</comment>
<organism evidence="1 2">
    <name type="scientific">Occultella gossypii</name>
    <dbReference type="NCBI Taxonomy" id="2800820"/>
    <lineage>
        <taxon>Bacteria</taxon>
        <taxon>Bacillati</taxon>
        <taxon>Actinomycetota</taxon>
        <taxon>Actinomycetes</taxon>
        <taxon>Micrococcales</taxon>
        <taxon>Ruaniaceae</taxon>
        <taxon>Occultella</taxon>
    </lineage>
</organism>
<dbReference type="EMBL" id="JAGSHT010000030">
    <property type="protein sequence ID" value="MBZ2199541.1"/>
    <property type="molecule type" value="Genomic_DNA"/>
</dbReference>
<dbReference type="InterPro" id="IPR029058">
    <property type="entry name" value="AB_hydrolase_fold"/>
</dbReference>
<proteinExistence type="predicted"/>
<sequence>MNIDPTGQDWWRGWLGAEPDPAGTWDLGPELADDALGGTTRDLTLHTFGAALTAVYHRPAVETVPGAVVVVPFYDTPPLFGRASPRTERIGRPPASAAFAVHLARAGLAVLAVPWWFEQVAAGDRRTAAAVGLDDRYGPAAAEHLRSLPMTALGRSVGDLMLAVTALREELGRSRIAVFGHSLGGKLALHLTALDDRVVAGVAHEPGLGFAHSNWDAPWYLGDRRPVDRDQDDLLAQVAPRPFLLAGGGASDGTHNLALVEQARTSWPGGQGLDTLMHNGGHPVPHHVLIACTTWLADRLGEGPAT</sequence>
<name>A0ABS7SJM1_9MICO</name>
<keyword evidence="2" id="KW-1185">Reference proteome</keyword>
<dbReference type="SUPFAM" id="SSF53474">
    <property type="entry name" value="alpha/beta-Hydrolases"/>
    <property type="match status" value="1"/>
</dbReference>
<evidence type="ECO:0000313" key="2">
    <source>
        <dbReference type="Proteomes" id="UP000826651"/>
    </source>
</evidence>
<dbReference type="Gene3D" id="3.40.50.1820">
    <property type="entry name" value="alpha/beta hydrolase"/>
    <property type="match status" value="1"/>
</dbReference>